<evidence type="ECO:0008006" key="4">
    <source>
        <dbReference type="Google" id="ProtNLM"/>
    </source>
</evidence>
<dbReference type="PANTHER" id="PTHR34980:SF2">
    <property type="entry name" value="INNER MEMBRANE PROTEIN YHAH-RELATED"/>
    <property type="match status" value="1"/>
</dbReference>
<keyword evidence="3" id="KW-1185">Reference proteome</keyword>
<name>A0A2K4FB99_9STAP</name>
<reference evidence="2 3" key="1">
    <citation type="submission" date="2017-08" db="EMBL/GenBank/DDBJ databases">
        <title>Draft genome sequences of 64 type strains of genus Staph aureus.</title>
        <authorList>
            <person name="Cole K."/>
            <person name="Golubchik T."/>
            <person name="Russell J."/>
            <person name="Foster D."/>
            <person name="Llewelyn M."/>
            <person name="Wilson D."/>
            <person name="Crook D."/>
            <person name="Paul J."/>
        </authorList>
    </citation>
    <scope>NUCLEOTIDE SEQUENCE [LARGE SCALE GENOMIC DNA]</scope>
    <source>
        <strain evidence="2 3">DSM 29875</strain>
    </source>
</reference>
<accession>A0A2K4FB99</accession>
<evidence type="ECO:0000256" key="1">
    <source>
        <dbReference type="SAM" id="Phobius"/>
    </source>
</evidence>
<dbReference type="EMBL" id="PPPX01000016">
    <property type="protein sequence ID" value="POA08624.1"/>
    <property type="molecule type" value="Genomic_DNA"/>
</dbReference>
<dbReference type="Proteomes" id="UP000242712">
    <property type="component" value="Unassembled WGS sequence"/>
</dbReference>
<keyword evidence="1" id="KW-0812">Transmembrane</keyword>
<evidence type="ECO:0000313" key="2">
    <source>
        <dbReference type="EMBL" id="POA08624.1"/>
    </source>
</evidence>
<feature type="transmembrane region" description="Helical" evidence="1">
    <location>
        <begin position="118"/>
        <end position="139"/>
    </location>
</feature>
<proteinExistence type="predicted"/>
<keyword evidence="1" id="KW-0472">Membrane</keyword>
<dbReference type="GO" id="GO:0005886">
    <property type="term" value="C:plasma membrane"/>
    <property type="evidence" value="ECO:0007669"/>
    <property type="project" value="TreeGrafter"/>
</dbReference>
<keyword evidence="1" id="KW-1133">Transmembrane helix</keyword>
<comment type="caution">
    <text evidence="2">The sequence shown here is derived from an EMBL/GenBank/DDBJ whole genome shotgun (WGS) entry which is preliminary data.</text>
</comment>
<sequence length="162" mass="18953">MHQSYIRFWRHAFDYKGRASRQDFWVPTLIHFALYILLSAILSLLLGDLSRTGVIVLSVFKWVLFTPQLTLMARRYHDVDKSLAFPLILFIFFLFLDINDFIDNLFYRNDPIIDYTDILAYILTAIYYLLLIYSLIVCLRRGNGSANRYGEPPGAQSGKIEE</sequence>
<dbReference type="GeneID" id="98298904"/>
<dbReference type="InterPro" id="IPR008523">
    <property type="entry name" value="DUF805"/>
</dbReference>
<dbReference type="RefSeq" id="WP_103372378.1">
    <property type="nucleotide sequence ID" value="NZ_CBCRVO010000002.1"/>
</dbReference>
<dbReference type="AlphaFoldDB" id="A0A2K4FB99"/>
<dbReference type="Pfam" id="PF05656">
    <property type="entry name" value="DUF805"/>
    <property type="match status" value="1"/>
</dbReference>
<feature type="transmembrane region" description="Helical" evidence="1">
    <location>
        <begin position="52"/>
        <end position="71"/>
    </location>
</feature>
<organism evidence="2 3">
    <name type="scientific">Staphylococcus argensis</name>
    <dbReference type="NCBI Taxonomy" id="1607738"/>
    <lineage>
        <taxon>Bacteria</taxon>
        <taxon>Bacillati</taxon>
        <taxon>Bacillota</taxon>
        <taxon>Bacilli</taxon>
        <taxon>Bacillales</taxon>
        <taxon>Staphylococcaceae</taxon>
        <taxon>Staphylococcus</taxon>
    </lineage>
</organism>
<protein>
    <recommendedName>
        <fullName evidence="4">DUF805 domain-containing protein</fullName>
    </recommendedName>
</protein>
<dbReference type="OrthoDB" id="2285053at2"/>
<gene>
    <name evidence="2" type="ORF">CD039_11195</name>
</gene>
<evidence type="ECO:0000313" key="3">
    <source>
        <dbReference type="Proteomes" id="UP000242712"/>
    </source>
</evidence>
<feature type="transmembrane region" description="Helical" evidence="1">
    <location>
        <begin position="24"/>
        <end position="46"/>
    </location>
</feature>
<dbReference type="PANTHER" id="PTHR34980">
    <property type="entry name" value="INNER MEMBRANE PROTEIN-RELATED-RELATED"/>
    <property type="match status" value="1"/>
</dbReference>
<feature type="transmembrane region" description="Helical" evidence="1">
    <location>
        <begin position="83"/>
        <end position="98"/>
    </location>
</feature>